<protein>
    <submittedName>
        <fullName evidence="5">Unannotated protein</fullName>
    </submittedName>
</protein>
<dbReference type="PANTHER" id="PTHR47514">
    <property type="entry name" value="TRANSKETOLASE N-TERMINAL SECTION-RELATED"/>
    <property type="match status" value="1"/>
</dbReference>
<evidence type="ECO:0000313" key="5">
    <source>
        <dbReference type="EMBL" id="CAB4932507.1"/>
    </source>
</evidence>
<evidence type="ECO:0000256" key="2">
    <source>
        <dbReference type="ARBA" id="ARBA00007131"/>
    </source>
</evidence>
<proteinExistence type="inferred from homology"/>
<accession>A0A6J7IQN6</accession>
<dbReference type="Pfam" id="PF00456">
    <property type="entry name" value="Transketolase_N"/>
    <property type="match status" value="1"/>
</dbReference>
<comment type="cofactor">
    <cofactor evidence="1">
        <name>thiamine diphosphate</name>
        <dbReference type="ChEBI" id="CHEBI:58937"/>
    </cofactor>
</comment>
<evidence type="ECO:0000256" key="1">
    <source>
        <dbReference type="ARBA" id="ARBA00001964"/>
    </source>
</evidence>
<sequence length="289" mass="31282">MTTTTHMSPGAPTGADLDRLRVRAYELRVSMLDMAAGKGEGYVAQGLGMADCLAALYFFEMRHDPQNPSWAQRDRFLLSTGHYSIAMYALLARAGYLDLAELPTYGLNGSRLPMSTFDDLPGIEIVGGSLGQGLGQAVGMAIGLRLDGQGSRVFCEVSDGELQEGSTWEALMSGATFNCDNLVALFDCNGVQADGAIHVQLEPVADKIAAFGWDTVEINGNDLVALTDALVNARQADGRPKAIVMRTQPGSGIPTLERRERAHFVRISDDEWQVCRQELEAGRPEVRND</sequence>
<evidence type="ECO:0000259" key="4">
    <source>
        <dbReference type="Pfam" id="PF00456"/>
    </source>
</evidence>
<dbReference type="CDD" id="cd02012">
    <property type="entry name" value="TPP_TK"/>
    <property type="match status" value="1"/>
</dbReference>
<dbReference type="Gene3D" id="3.40.50.970">
    <property type="match status" value="1"/>
</dbReference>
<dbReference type="EMBL" id="CAFBMR010000155">
    <property type="protein sequence ID" value="CAB4932507.1"/>
    <property type="molecule type" value="Genomic_DNA"/>
</dbReference>
<keyword evidence="3" id="KW-0786">Thiamine pyrophosphate</keyword>
<organism evidence="5">
    <name type="scientific">freshwater metagenome</name>
    <dbReference type="NCBI Taxonomy" id="449393"/>
    <lineage>
        <taxon>unclassified sequences</taxon>
        <taxon>metagenomes</taxon>
        <taxon>ecological metagenomes</taxon>
    </lineage>
</organism>
<evidence type="ECO:0000256" key="3">
    <source>
        <dbReference type="ARBA" id="ARBA00023052"/>
    </source>
</evidence>
<reference evidence="5" key="1">
    <citation type="submission" date="2020-05" db="EMBL/GenBank/DDBJ databases">
        <authorList>
            <person name="Chiriac C."/>
            <person name="Salcher M."/>
            <person name="Ghai R."/>
            <person name="Kavagutti S V."/>
        </authorList>
    </citation>
    <scope>NUCLEOTIDE SEQUENCE</scope>
</reference>
<dbReference type="AlphaFoldDB" id="A0A6J7IQN6"/>
<name>A0A6J7IQN6_9ZZZZ</name>
<dbReference type="PANTHER" id="PTHR47514:SF1">
    <property type="entry name" value="TRANSKETOLASE N-TERMINAL SECTION-RELATED"/>
    <property type="match status" value="1"/>
</dbReference>
<comment type="similarity">
    <text evidence="2">Belongs to the transketolase family.</text>
</comment>
<gene>
    <name evidence="5" type="ORF">UFOPK3610_02007</name>
</gene>
<feature type="domain" description="Transketolase N-terminal" evidence="4">
    <location>
        <begin position="26"/>
        <end position="279"/>
    </location>
</feature>
<dbReference type="InterPro" id="IPR029061">
    <property type="entry name" value="THDP-binding"/>
</dbReference>
<dbReference type="InterPro" id="IPR005474">
    <property type="entry name" value="Transketolase_N"/>
</dbReference>
<dbReference type="SUPFAM" id="SSF52518">
    <property type="entry name" value="Thiamin diphosphate-binding fold (THDP-binding)"/>
    <property type="match status" value="1"/>
</dbReference>